<dbReference type="AlphaFoldDB" id="A0A7X6M3A5"/>
<feature type="region of interest" description="Disordered" evidence="1">
    <location>
        <begin position="1"/>
        <end position="31"/>
    </location>
</feature>
<dbReference type="EMBL" id="JAAXPE010000046">
    <property type="protein sequence ID" value="NKY89402.1"/>
    <property type="molecule type" value="Genomic_DNA"/>
</dbReference>
<evidence type="ECO:0000256" key="1">
    <source>
        <dbReference type="SAM" id="MobiDB-lite"/>
    </source>
</evidence>
<gene>
    <name evidence="2" type="ORF">HGA07_27860</name>
</gene>
<protein>
    <submittedName>
        <fullName evidence="2">Uncharacterized protein</fullName>
    </submittedName>
</protein>
<accession>A0A7X6M3A5</accession>
<feature type="compositionally biased region" description="Basic and acidic residues" evidence="1">
    <location>
        <begin position="20"/>
        <end position="31"/>
    </location>
</feature>
<dbReference type="RefSeq" id="WP_157171380.1">
    <property type="nucleotide sequence ID" value="NZ_CAWPHS010000041.1"/>
</dbReference>
<evidence type="ECO:0000313" key="3">
    <source>
        <dbReference type="Proteomes" id="UP000523447"/>
    </source>
</evidence>
<sequence length="322" mass="37149">MNKKESKKARRNARKRHSNSTHDHGPWQPIPEDRYQSIDWGPMHFMFKFTEYRQNIKNKTVEFRTIPLEDTIRPVELKFNPPLQDFGTNPSAFQYHWERLTFYFNLPNPADFPKLPLSGQDKDIVDRYIATCRNLAGYTEINDASGGMNVKSEKGSWTLTANLPTHQEFTGISATFRQIHSDKENASFIAARRAIEQSIRILEDEESQQKTRAVIKEWSRARQALSKKMLETLICEELMATAPPETPRSLQGIEPDKIITTYNYGETLHWGNYREALKGLEDDPNNEKFHKICCIHSIAQLSHLYFGFAELCASACGYAQVT</sequence>
<comment type="caution">
    <text evidence="2">The sequence shown here is derived from an EMBL/GenBank/DDBJ whole genome shotgun (WGS) entry which is preliminary data.</text>
</comment>
<proteinExistence type="predicted"/>
<reference evidence="2 3" key="1">
    <citation type="submission" date="2020-04" db="EMBL/GenBank/DDBJ databases">
        <title>MicrobeNet Type strains.</title>
        <authorList>
            <person name="Nicholson A.C."/>
        </authorList>
    </citation>
    <scope>NUCLEOTIDE SEQUENCE [LARGE SCALE GENOMIC DNA]</scope>
    <source>
        <strain evidence="2 3">DSM 44445</strain>
    </source>
</reference>
<keyword evidence="3" id="KW-1185">Reference proteome</keyword>
<organism evidence="2 3">
    <name type="scientific">Nocardia veterana</name>
    <dbReference type="NCBI Taxonomy" id="132249"/>
    <lineage>
        <taxon>Bacteria</taxon>
        <taxon>Bacillati</taxon>
        <taxon>Actinomycetota</taxon>
        <taxon>Actinomycetes</taxon>
        <taxon>Mycobacteriales</taxon>
        <taxon>Nocardiaceae</taxon>
        <taxon>Nocardia</taxon>
    </lineage>
</organism>
<dbReference type="Proteomes" id="UP000523447">
    <property type="component" value="Unassembled WGS sequence"/>
</dbReference>
<evidence type="ECO:0000313" key="2">
    <source>
        <dbReference type="EMBL" id="NKY89402.1"/>
    </source>
</evidence>
<name>A0A7X6M3A5_9NOCA</name>
<feature type="compositionally biased region" description="Basic residues" evidence="1">
    <location>
        <begin position="1"/>
        <end position="19"/>
    </location>
</feature>